<organism evidence="2 3">
    <name type="scientific">Scleropages formosus</name>
    <name type="common">Asian bonytongue</name>
    <name type="synonym">Osteoglossum formosum</name>
    <dbReference type="NCBI Taxonomy" id="113540"/>
    <lineage>
        <taxon>Eukaryota</taxon>
        <taxon>Metazoa</taxon>
        <taxon>Chordata</taxon>
        <taxon>Craniata</taxon>
        <taxon>Vertebrata</taxon>
        <taxon>Euteleostomi</taxon>
        <taxon>Actinopterygii</taxon>
        <taxon>Neopterygii</taxon>
        <taxon>Teleostei</taxon>
        <taxon>Osteoglossocephala</taxon>
        <taxon>Osteoglossomorpha</taxon>
        <taxon>Osteoglossiformes</taxon>
        <taxon>Osteoglossidae</taxon>
        <taxon>Scleropages</taxon>
    </lineage>
</organism>
<evidence type="ECO:0000313" key="2">
    <source>
        <dbReference type="EMBL" id="KPP67649.1"/>
    </source>
</evidence>
<evidence type="ECO:0000256" key="1">
    <source>
        <dbReference type="SAM" id="Phobius"/>
    </source>
</evidence>
<proteinExistence type="predicted"/>
<dbReference type="AlphaFoldDB" id="A0A0N8JYW2"/>
<name>A0A0N8JYW2_SCLFO</name>
<sequence length="179" mass="19647">MRGVQQACEHHLTLEQEALADVRFPVIPVGHGQLRVRGGDRQSESSILAYCLHNVLRLKHQDEPPHGLGSAASGSGLGNPAGRPVQQLLFAIYPEPLGPFARRNLLLCRDNGSQDDATWSAETSQQTSLCLAGCWMPTLTSGVLAERELEVLRSENRRNMMLSVALLVLLALFYYAFIA</sequence>
<accession>A0A0N8JYW2</accession>
<keyword evidence="1" id="KW-0812">Transmembrane</keyword>
<dbReference type="Proteomes" id="UP000034805">
    <property type="component" value="Unassembled WGS sequence"/>
</dbReference>
<dbReference type="InterPro" id="IPR028194">
    <property type="entry name" value="CC167"/>
</dbReference>
<dbReference type="EMBL" id="JARO02004932">
    <property type="protein sequence ID" value="KPP67649.1"/>
    <property type="molecule type" value="Genomic_DNA"/>
</dbReference>
<gene>
    <name evidence="2" type="ORF">Z043_113732</name>
</gene>
<feature type="transmembrane region" description="Helical" evidence="1">
    <location>
        <begin position="160"/>
        <end position="178"/>
    </location>
</feature>
<evidence type="ECO:0000313" key="3">
    <source>
        <dbReference type="Proteomes" id="UP000034805"/>
    </source>
</evidence>
<keyword evidence="1" id="KW-1133">Transmembrane helix</keyword>
<comment type="caution">
    <text evidence="2">The sequence shown here is derived from an EMBL/GenBank/DDBJ whole genome shotgun (WGS) entry which is preliminary data.</text>
</comment>
<protein>
    <submittedName>
        <fullName evidence="2">Uncharacterized protein</fullName>
    </submittedName>
</protein>
<reference evidence="2 3" key="1">
    <citation type="submission" date="2015-08" db="EMBL/GenBank/DDBJ databases">
        <title>The genome of the Asian arowana (Scleropages formosus).</title>
        <authorList>
            <person name="Tan M.H."/>
            <person name="Gan H.M."/>
            <person name="Croft L.J."/>
            <person name="Austin C.M."/>
        </authorList>
    </citation>
    <scope>NUCLEOTIDE SEQUENCE [LARGE SCALE GENOMIC DNA]</scope>
    <source>
        <strain evidence="2">Aro1</strain>
    </source>
</reference>
<keyword evidence="1" id="KW-0472">Membrane</keyword>
<dbReference type="STRING" id="113540.ENSSFOP00015074251"/>
<dbReference type="Pfam" id="PF15188">
    <property type="entry name" value="CCDC-167"/>
    <property type="match status" value="1"/>
</dbReference>